<evidence type="ECO:0000313" key="2">
    <source>
        <dbReference type="EMBL" id="GAA5028103.1"/>
    </source>
</evidence>
<feature type="compositionally biased region" description="Gly residues" evidence="1">
    <location>
        <begin position="1"/>
        <end position="10"/>
    </location>
</feature>
<reference evidence="3" key="1">
    <citation type="journal article" date="2019" name="Int. J. Syst. Evol. Microbiol.">
        <title>The Global Catalogue of Microorganisms (GCM) 10K type strain sequencing project: providing services to taxonomists for standard genome sequencing and annotation.</title>
        <authorList>
            <consortium name="The Broad Institute Genomics Platform"/>
            <consortium name="The Broad Institute Genome Sequencing Center for Infectious Disease"/>
            <person name="Wu L."/>
            <person name="Ma J."/>
        </authorList>
    </citation>
    <scope>NUCLEOTIDE SEQUENCE [LARGE SCALE GENOMIC DNA]</scope>
    <source>
        <strain evidence="3">JCM 18409</strain>
    </source>
</reference>
<accession>A0ABP9JDD2</accession>
<dbReference type="RefSeq" id="WP_345656371.1">
    <property type="nucleotide sequence ID" value="NZ_BAABKB010000030.1"/>
</dbReference>
<protein>
    <submittedName>
        <fullName evidence="2">Uncharacterized protein</fullName>
    </submittedName>
</protein>
<keyword evidence="3" id="KW-1185">Reference proteome</keyword>
<evidence type="ECO:0000313" key="3">
    <source>
        <dbReference type="Proteomes" id="UP001501759"/>
    </source>
</evidence>
<evidence type="ECO:0000256" key="1">
    <source>
        <dbReference type="SAM" id="MobiDB-lite"/>
    </source>
</evidence>
<proteinExistence type="predicted"/>
<dbReference type="Proteomes" id="UP001501759">
    <property type="component" value="Unassembled WGS sequence"/>
</dbReference>
<comment type="caution">
    <text evidence="2">The sequence shown here is derived from an EMBL/GenBank/DDBJ whole genome shotgun (WGS) entry which is preliminary data.</text>
</comment>
<gene>
    <name evidence="2" type="ORF">GCM10023335_65650</name>
</gene>
<name>A0ABP9JDD2_9ACTN</name>
<dbReference type="EMBL" id="BAABKB010000030">
    <property type="protein sequence ID" value="GAA5028103.1"/>
    <property type="molecule type" value="Genomic_DNA"/>
</dbReference>
<organism evidence="2 3">
    <name type="scientific">Streptomyces siamensis</name>
    <dbReference type="NCBI Taxonomy" id="1274986"/>
    <lineage>
        <taxon>Bacteria</taxon>
        <taxon>Bacillati</taxon>
        <taxon>Actinomycetota</taxon>
        <taxon>Actinomycetes</taxon>
        <taxon>Kitasatosporales</taxon>
        <taxon>Streptomycetaceae</taxon>
        <taxon>Streptomyces</taxon>
    </lineage>
</organism>
<feature type="region of interest" description="Disordered" evidence="1">
    <location>
        <begin position="1"/>
        <end position="41"/>
    </location>
</feature>
<sequence>MGPDVPGGPGHPTSRHPALSHPELSGPFRRPGSLGGRGRRGDRAVAVGAYAHAHFHARDE</sequence>